<dbReference type="Pfam" id="PF00724">
    <property type="entry name" value="Oxidored_FMN"/>
    <property type="match status" value="1"/>
</dbReference>
<evidence type="ECO:0000259" key="1">
    <source>
        <dbReference type="Pfam" id="PF00724"/>
    </source>
</evidence>
<dbReference type="PANTHER" id="PTHR22893">
    <property type="entry name" value="NADH OXIDOREDUCTASE-RELATED"/>
    <property type="match status" value="1"/>
</dbReference>
<sequence>MPSYSTPLKLGPLLLKNRVIMASLTRDRNRIPGPLQVEYYTQRAGAGLILTEGTFIEELGCEWSNAPGIYTNEQVAGWKKIVDSVHARQGLIYIQLWHIGRVAHPLLQNGRPNVGPSALAAKGGKFSQIKGEPGYVVPEAIKDPTFYISLYKQAAERAKEAGFDGVELHREKYFFPHSANGYLPHQFIDNTSNHRTEQWGGSVENRCRFPLGIIDELSRVYGNDRVGIKLSPSGGYNDIGMNDTDTIETYGYLIKELNARRLAYIQLARYWAFVDPAGRGKNVDIFQWRKLINSEHTAFFVNTDFDSEEGAKVLESGMADAIVFGRLYISNPDLAERLIKNRELNTYLNMQGLCGGGREGYTNYPTYEKQKLQQFLSNIEYL</sequence>
<gene>
    <name evidence="3" type="ORF">FNK824_LOCUS971</name>
    <name evidence="2" type="ORF">OTI717_LOCUS3033</name>
</gene>
<dbReference type="CDD" id="cd02933">
    <property type="entry name" value="OYE_like_FMN"/>
    <property type="match status" value="1"/>
</dbReference>
<comment type="caution">
    <text evidence="2">The sequence shown here is derived from an EMBL/GenBank/DDBJ whole genome shotgun (WGS) entry which is preliminary data.</text>
</comment>
<dbReference type="GO" id="GO:0016491">
    <property type="term" value="F:oxidoreductase activity"/>
    <property type="evidence" value="ECO:0007669"/>
    <property type="project" value="InterPro"/>
</dbReference>
<evidence type="ECO:0000313" key="2">
    <source>
        <dbReference type="EMBL" id="CAF3525446.1"/>
    </source>
</evidence>
<dbReference type="SUPFAM" id="SSF51395">
    <property type="entry name" value="FMN-linked oxidoreductases"/>
    <property type="match status" value="1"/>
</dbReference>
<dbReference type="InterPro" id="IPR001155">
    <property type="entry name" value="OxRdtase_FMN_N"/>
</dbReference>
<dbReference type="GO" id="GO:0010181">
    <property type="term" value="F:FMN binding"/>
    <property type="evidence" value="ECO:0007669"/>
    <property type="project" value="InterPro"/>
</dbReference>
<organism evidence="2 4">
    <name type="scientific">Rotaria sordida</name>
    <dbReference type="NCBI Taxonomy" id="392033"/>
    <lineage>
        <taxon>Eukaryota</taxon>
        <taxon>Metazoa</taxon>
        <taxon>Spiralia</taxon>
        <taxon>Gnathifera</taxon>
        <taxon>Rotifera</taxon>
        <taxon>Eurotatoria</taxon>
        <taxon>Bdelloidea</taxon>
        <taxon>Philodinida</taxon>
        <taxon>Philodinidae</taxon>
        <taxon>Rotaria</taxon>
    </lineage>
</organism>
<reference evidence="2" key="1">
    <citation type="submission" date="2021-02" db="EMBL/GenBank/DDBJ databases">
        <authorList>
            <person name="Nowell W R."/>
        </authorList>
    </citation>
    <scope>NUCLEOTIDE SEQUENCE</scope>
</reference>
<feature type="domain" description="NADH:flavin oxidoreductase/NADH oxidase N-terminal" evidence="1">
    <location>
        <begin position="6"/>
        <end position="345"/>
    </location>
</feature>
<evidence type="ECO:0000313" key="3">
    <source>
        <dbReference type="EMBL" id="CAF3551322.1"/>
    </source>
</evidence>
<dbReference type="EMBL" id="CAJOBE010000046">
    <property type="protein sequence ID" value="CAF3551322.1"/>
    <property type="molecule type" value="Genomic_DNA"/>
</dbReference>
<proteinExistence type="predicted"/>
<dbReference type="Proteomes" id="UP000663823">
    <property type="component" value="Unassembled WGS sequence"/>
</dbReference>
<dbReference type="AlphaFoldDB" id="A0A818IF23"/>
<accession>A0A818IF23</accession>
<dbReference type="Proteomes" id="UP000663874">
    <property type="component" value="Unassembled WGS sequence"/>
</dbReference>
<protein>
    <recommendedName>
        <fullName evidence="1">NADH:flavin oxidoreductase/NADH oxidase N-terminal domain-containing protein</fullName>
    </recommendedName>
</protein>
<evidence type="ECO:0000313" key="4">
    <source>
        <dbReference type="Proteomes" id="UP000663823"/>
    </source>
</evidence>
<dbReference type="InterPro" id="IPR013785">
    <property type="entry name" value="Aldolase_TIM"/>
</dbReference>
<dbReference type="EMBL" id="CAJOAX010000158">
    <property type="protein sequence ID" value="CAF3525446.1"/>
    <property type="molecule type" value="Genomic_DNA"/>
</dbReference>
<dbReference type="PANTHER" id="PTHR22893:SF91">
    <property type="entry name" value="NADPH DEHYDROGENASE 2-RELATED"/>
    <property type="match status" value="1"/>
</dbReference>
<dbReference type="InterPro" id="IPR045247">
    <property type="entry name" value="Oye-like"/>
</dbReference>
<dbReference type="Gene3D" id="3.20.20.70">
    <property type="entry name" value="Aldolase class I"/>
    <property type="match status" value="1"/>
</dbReference>
<name>A0A818IF23_9BILA</name>